<accession>A0A2T0SHE5</accession>
<protein>
    <submittedName>
        <fullName evidence="2">Polyisoprenoid-binding protein YceI</fullName>
    </submittedName>
</protein>
<proteinExistence type="predicted"/>
<dbReference type="SMART" id="SM00867">
    <property type="entry name" value="YceI"/>
    <property type="match status" value="1"/>
</dbReference>
<evidence type="ECO:0000313" key="3">
    <source>
        <dbReference type="Proteomes" id="UP000238375"/>
    </source>
</evidence>
<dbReference type="PANTHER" id="PTHR34406:SF1">
    <property type="entry name" value="PROTEIN YCEI"/>
    <property type="match status" value="1"/>
</dbReference>
<dbReference type="RefSeq" id="WP_106139664.1">
    <property type="nucleotide sequence ID" value="NZ_PVTE01000020.1"/>
</dbReference>
<dbReference type="InterPro" id="IPR036761">
    <property type="entry name" value="TTHA0802/YceI-like_sf"/>
</dbReference>
<dbReference type="Gene3D" id="2.40.128.110">
    <property type="entry name" value="Lipid/polyisoprenoid-binding, YceI-like"/>
    <property type="match status" value="1"/>
</dbReference>
<evidence type="ECO:0000259" key="1">
    <source>
        <dbReference type="SMART" id="SM00867"/>
    </source>
</evidence>
<feature type="domain" description="Lipid/polyisoprenoid-binding YceI-like" evidence="1">
    <location>
        <begin position="16"/>
        <end position="175"/>
    </location>
</feature>
<dbReference type="InterPro" id="IPR007372">
    <property type="entry name" value="Lipid/polyisoprenoid-bd_YceI"/>
</dbReference>
<dbReference type="PANTHER" id="PTHR34406">
    <property type="entry name" value="PROTEIN YCEI"/>
    <property type="match status" value="1"/>
</dbReference>
<dbReference type="OrthoDB" id="116832at2"/>
<dbReference type="Pfam" id="PF04264">
    <property type="entry name" value="YceI"/>
    <property type="match status" value="1"/>
</dbReference>
<dbReference type="Proteomes" id="UP000238375">
    <property type="component" value="Unassembled WGS sequence"/>
</dbReference>
<comment type="caution">
    <text evidence="2">The sequence shown here is derived from an EMBL/GenBank/DDBJ whole genome shotgun (WGS) entry which is preliminary data.</text>
</comment>
<evidence type="ECO:0000313" key="2">
    <source>
        <dbReference type="EMBL" id="PRY32783.1"/>
    </source>
</evidence>
<keyword evidence="3" id="KW-1185">Reference proteome</keyword>
<name>A0A2T0SHE5_9BACT</name>
<reference evidence="2 3" key="1">
    <citation type="submission" date="2018-03" db="EMBL/GenBank/DDBJ databases">
        <title>Genomic Encyclopedia of Archaeal and Bacterial Type Strains, Phase II (KMG-II): from individual species to whole genera.</title>
        <authorList>
            <person name="Goeker M."/>
        </authorList>
    </citation>
    <scope>NUCLEOTIDE SEQUENCE [LARGE SCALE GENOMIC DNA]</scope>
    <source>
        <strain evidence="2 3">DSM 28354</strain>
    </source>
</reference>
<dbReference type="SUPFAM" id="SSF101874">
    <property type="entry name" value="YceI-like"/>
    <property type="match status" value="1"/>
</dbReference>
<dbReference type="EMBL" id="PVTE01000020">
    <property type="protein sequence ID" value="PRY32783.1"/>
    <property type="molecule type" value="Genomic_DNA"/>
</dbReference>
<dbReference type="AlphaFoldDB" id="A0A2T0SHE5"/>
<sequence length="176" mass="19335">MKFLLVLLCLAMPMAKRKIMADKSTSTVTYSAKHPLHKWDGVSHDVNCAMIYNDETKLPESVAVSIKVASFDSDNNNRDSHAMEVLDGIKYPNVTFVSSDIKPGSDGQLVAKGTLTFHGIAKAITVPVTRKEAGNTMTLTGEFPVSLTDYKIERPSLMGMKTEDDLLLKINAVFKL</sequence>
<gene>
    <name evidence="2" type="ORF">CLV58_12034</name>
</gene>
<organism evidence="2 3">
    <name type="scientific">Spirosoma oryzae</name>
    <dbReference type="NCBI Taxonomy" id="1469603"/>
    <lineage>
        <taxon>Bacteria</taxon>
        <taxon>Pseudomonadati</taxon>
        <taxon>Bacteroidota</taxon>
        <taxon>Cytophagia</taxon>
        <taxon>Cytophagales</taxon>
        <taxon>Cytophagaceae</taxon>
        <taxon>Spirosoma</taxon>
    </lineage>
</organism>